<comment type="caution">
    <text evidence="2">The sequence shown here is derived from an EMBL/GenBank/DDBJ whole genome shotgun (WGS) entry which is preliminary data.</text>
</comment>
<reference evidence="2 3" key="1">
    <citation type="submission" date="2023-03" db="EMBL/GenBank/DDBJ databases">
        <title>Bacillus Genome Sequencing.</title>
        <authorList>
            <person name="Dunlap C."/>
        </authorList>
    </citation>
    <scope>NUCLEOTIDE SEQUENCE [LARGE SCALE GENOMIC DNA]</scope>
    <source>
        <strain evidence="2 3">B-23453</strain>
    </source>
</reference>
<dbReference type="Pfam" id="PF05130">
    <property type="entry name" value="FlgN"/>
    <property type="match status" value="1"/>
</dbReference>
<sequence>MSAKLLISLLDKQQKLHENLLKIAEDKTEIIKKGDMEGLQRIMADEQKHIAAIQTIEVQRQQAAENVTGMPEATLSMCIEAASEDERPKLSAFQAGIMDIVEKLRHRNDLNQQLIYQSLQFVNMSLSVLRPVPEHVTYSRPDKPKAVQGQRALFSSKV</sequence>
<evidence type="ECO:0000256" key="1">
    <source>
        <dbReference type="ARBA" id="ARBA00022795"/>
    </source>
</evidence>
<keyword evidence="2" id="KW-0966">Cell projection</keyword>
<accession>A0ABU6MMU8</accession>
<keyword evidence="1" id="KW-1005">Bacterial flagellum biogenesis</keyword>
<keyword evidence="2" id="KW-0969">Cilium</keyword>
<keyword evidence="3" id="KW-1185">Reference proteome</keyword>
<proteinExistence type="predicted"/>
<organism evidence="2 3">
    <name type="scientific">Heyndrickxia acidicola</name>
    <dbReference type="NCBI Taxonomy" id="209389"/>
    <lineage>
        <taxon>Bacteria</taxon>
        <taxon>Bacillati</taxon>
        <taxon>Bacillota</taxon>
        <taxon>Bacilli</taxon>
        <taxon>Bacillales</taxon>
        <taxon>Bacillaceae</taxon>
        <taxon>Heyndrickxia</taxon>
    </lineage>
</organism>
<evidence type="ECO:0000313" key="2">
    <source>
        <dbReference type="EMBL" id="MED1204375.1"/>
    </source>
</evidence>
<dbReference type="InterPro" id="IPR007809">
    <property type="entry name" value="FlgN-like"/>
</dbReference>
<dbReference type="SUPFAM" id="SSF140566">
    <property type="entry name" value="FlgN-like"/>
    <property type="match status" value="1"/>
</dbReference>
<dbReference type="EMBL" id="JARMAB010000022">
    <property type="protein sequence ID" value="MED1204375.1"/>
    <property type="molecule type" value="Genomic_DNA"/>
</dbReference>
<keyword evidence="2" id="KW-0282">Flagellum</keyword>
<dbReference type="Gene3D" id="1.20.58.300">
    <property type="entry name" value="FlgN-like"/>
    <property type="match status" value="1"/>
</dbReference>
<evidence type="ECO:0000313" key="3">
    <source>
        <dbReference type="Proteomes" id="UP001341444"/>
    </source>
</evidence>
<name>A0ABU6MMU8_9BACI</name>
<gene>
    <name evidence="2" type="ORF">P4T90_15105</name>
</gene>
<dbReference type="Proteomes" id="UP001341444">
    <property type="component" value="Unassembled WGS sequence"/>
</dbReference>
<dbReference type="RefSeq" id="WP_066269453.1">
    <property type="nucleotide sequence ID" value="NZ_JARMAB010000022.1"/>
</dbReference>
<dbReference type="InterPro" id="IPR036679">
    <property type="entry name" value="FlgN-like_sf"/>
</dbReference>
<protein>
    <submittedName>
        <fullName evidence="2">Flagellar protein FlgN</fullName>
    </submittedName>
</protein>